<organism evidence="1 2">
    <name type="scientific">Daphnia pulex</name>
    <name type="common">Water flea</name>
    <dbReference type="NCBI Taxonomy" id="6669"/>
    <lineage>
        <taxon>Eukaryota</taxon>
        <taxon>Metazoa</taxon>
        <taxon>Ecdysozoa</taxon>
        <taxon>Arthropoda</taxon>
        <taxon>Crustacea</taxon>
        <taxon>Branchiopoda</taxon>
        <taxon>Diplostraca</taxon>
        <taxon>Cladocera</taxon>
        <taxon>Anomopoda</taxon>
        <taxon>Daphniidae</taxon>
        <taxon>Daphnia</taxon>
    </lineage>
</organism>
<dbReference type="InParanoid" id="E9GNQ2"/>
<dbReference type="Proteomes" id="UP000000305">
    <property type="component" value="Unassembled WGS sequence"/>
</dbReference>
<accession>E9GNQ2</accession>
<dbReference type="HOGENOM" id="CLU_1090936_0_0_1"/>
<dbReference type="EMBL" id="GL732555">
    <property type="protein sequence ID" value="EFX78919.1"/>
    <property type="molecule type" value="Genomic_DNA"/>
</dbReference>
<dbReference type="AlphaFoldDB" id="E9GNQ2"/>
<dbReference type="KEGG" id="dpx:DAPPUDRAFT_104899"/>
<gene>
    <name evidence="1" type="ORF">DAPPUDRAFT_104899</name>
</gene>
<sequence>MECRFCMTWRKERTTTGYFFGAFDTIDSISTTVTTKEECKHLVNTHMCDGNKMKEISKNSYEYKGSPIEKGTWMQKITETKKNCATKKVILHRDCLTCPVMSPFGVLTNKTEVTTVITRDVTITWEDPILQKDEKCKLKKVISATGVITEQEDGSFKMIDELNQLEFHYEERPYDFCNHTFYKLSNLRNAYIELPKIADQQAMLLFNRTLPSSTDISLGYPGDGLTDELDVQCYVPWTSSDNPNVATYDIKMSYP</sequence>
<keyword evidence="2" id="KW-1185">Reference proteome</keyword>
<reference evidence="1 2" key="1">
    <citation type="journal article" date="2011" name="Science">
        <title>The ecoresponsive genome of Daphnia pulex.</title>
        <authorList>
            <person name="Colbourne J.K."/>
            <person name="Pfrender M.E."/>
            <person name="Gilbert D."/>
            <person name="Thomas W.K."/>
            <person name="Tucker A."/>
            <person name="Oakley T.H."/>
            <person name="Tokishita S."/>
            <person name="Aerts A."/>
            <person name="Arnold G.J."/>
            <person name="Basu M.K."/>
            <person name="Bauer D.J."/>
            <person name="Caceres C.E."/>
            <person name="Carmel L."/>
            <person name="Casola C."/>
            <person name="Choi J.H."/>
            <person name="Detter J.C."/>
            <person name="Dong Q."/>
            <person name="Dusheyko S."/>
            <person name="Eads B.D."/>
            <person name="Frohlich T."/>
            <person name="Geiler-Samerotte K.A."/>
            <person name="Gerlach D."/>
            <person name="Hatcher P."/>
            <person name="Jogdeo S."/>
            <person name="Krijgsveld J."/>
            <person name="Kriventseva E.V."/>
            <person name="Kultz D."/>
            <person name="Laforsch C."/>
            <person name="Lindquist E."/>
            <person name="Lopez J."/>
            <person name="Manak J.R."/>
            <person name="Muller J."/>
            <person name="Pangilinan J."/>
            <person name="Patwardhan R.P."/>
            <person name="Pitluck S."/>
            <person name="Pritham E.J."/>
            <person name="Rechtsteiner A."/>
            <person name="Rho M."/>
            <person name="Rogozin I.B."/>
            <person name="Sakarya O."/>
            <person name="Salamov A."/>
            <person name="Schaack S."/>
            <person name="Shapiro H."/>
            <person name="Shiga Y."/>
            <person name="Skalitzky C."/>
            <person name="Smith Z."/>
            <person name="Souvorov A."/>
            <person name="Sung W."/>
            <person name="Tang Z."/>
            <person name="Tsuchiya D."/>
            <person name="Tu H."/>
            <person name="Vos H."/>
            <person name="Wang M."/>
            <person name="Wolf Y.I."/>
            <person name="Yamagata H."/>
            <person name="Yamada T."/>
            <person name="Ye Y."/>
            <person name="Shaw J.R."/>
            <person name="Andrews J."/>
            <person name="Crease T.J."/>
            <person name="Tang H."/>
            <person name="Lucas S.M."/>
            <person name="Robertson H.M."/>
            <person name="Bork P."/>
            <person name="Koonin E.V."/>
            <person name="Zdobnov E.M."/>
            <person name="Grigoriev I.V."/>
            <person name="Lynch M."/>
            <person name="Boore J.L."/>
        </authorList>
    </citation>
    <scope>NUCLEOTIDE SEQUENCE [LARGE SCALE GENOMIC DNA]</scope>
</reference>
<dbReference type="PhylomeDB" id="E9GNQ2"/>
<evidence type="ECO:0000313" key="1">
    <source>
        <dbReference type="EMBL" id="EFX78919.1"/>
    </source>
</evidence>
<evidence type="ECO:0000313" key="2">
    <source>
        <dbReference type="Proteomes" id="UP000000305"/>
    </source>
</evidence>
<name>E9GNQ2_DAPPU</name>
<protein>
    <submittedName>
        <fullName evidence="1">Uncharacterized protein</fullName>
    </submittedName>
</protein>
<proteinExistence type="predicted"/>